<protein>
    <recommendedName>
        <fullName evidence="3">GIY-YIG domain-containing protein</fullName>
    </recommendedName>
</protein>
<dbReference type="CDD" id="cd10434">
    <property type="entry name" value="GIY-YIG_UvrC_Cho"/>
    <property type="match status" value="1"/>
</dbReference>
<dbReference type="Gene3D" id="3.40.1440.10">
    <property type="entry name" value="GIY-YIG endonuclease"/>
    <property type="match status" value="1"/>
</dbReference>
<proteinExistence type="predicted"/>
<dbReference type="AlphaFoldDB" id="A0A150X490"/>
<organism evidence="4 5">
    <name type="scientific">Roseivirga spongicola</name>
    <dbReference type="NCBI Taxonomy" id="333140"/>
    <lineage>
        <taxon>Bacteria</taxon>
        <taxon>Pseudomonadati</taxon>
        <taxon>Bacteroidota</taxon>
        <taxon>Cytophagia</taxon>
        <taxon>Cytophagales</taxon>
        <taxon>Roseivirgaceae</taxon>
        <taxon>Roseivirga</taxon>
    </lineage>
</organism>
<dbReference type="SMART" id="SM00479">
    <property type="entry name" value="EXOIII"/>
    <property type="match status" value="1"/>
</dbReference>
<evidence type="ECO:0000313" key="5">
    <source>
        <dbReference type="Proteomes" id="UP000075606"/>
    </source>
</evidence>
<dbReference type="InterPro" id="IPR000305">
    <property type="entry name" value="GIY-YIG_endonuc"/>
</dbReference>
<dbReference type="SUPFAM" id="SSF53098">
    <property type="entry name" value="Ribonuclease H-like"/>
    <property type="match status" value="1"/>
</dbReference>
<dbReference type="NCBIfam" id="TIGR00573">
    <property type="entry name" value="dnaq"/>
    <property type="match status" value="1"/>
</dbReference>
<evidence type="ECO:0000313" key="4">
    <source>
        <dbReference type="EMBL" id="KYG73538.1"/>
    </source>
</evidence>
<comment type="subunit">
    <text evidence="2">DNA polymerase III contains a core (composed of alpha, epsilon and theta chains) that associates with a tau subunit. This core dimerizes to form the POLIII' complex. PolIII' associates with the gamma complex (composed of gamma, delta, delta', psi and chi chains) and with the beta chain to form the complete DNA polymerase III complex.</text>
</comment>
<dbReference type="PROSITE" id="PS50164">
    <property type="entry name" value="GIY_YIG"/>
    <property type="match status" value="1"/>
</dbReference>
<gene>
    <name evidence="4" type="ORF">AWW68_12665</name>
</gene>
<name>A0A150X490_9BACT</name>
<dbReference type="GO" id="GO:0003677">
    <property type="term" value="F:DNA binding"/>
    <property type="evidence" value="ECO:0007669"/>
    <property type="project" value="InterPro"/>
</dbReference>
<feature type="domain" description="GIY-YIG" evidence="3">
    <location>
        <begin position="195"/>
        <end position="272"/>
    </location>
</feature>
<dbReference type="InterPro" id="IPR036397">
    <property type="entry name" value="RNaseH_sf"/>
</dbReference>
<comment type="function">
    <text evidence="1">DNA polymerase III is a complex, multichain enzyme responsible for most of the replicative synthesis in bacteria. The epsilon subunit contain the editing function and is a proofreading 3'-5' exonuclease.</text>
</comment>
<dbReference type="GO" id="GO:0005829">
    <property type="term" value="C:cytosol"/>
    <property type="evidence" value="ECO:0007669"/>
    <property type="project" value="TreeGrafter"/>
</dbReference>
<dbReference type="GO" id="GO:0045004">
    <property type="term" value="P:DNA replication proofreading"/>
    <property type="evidence" value="ECO:0007669"/>
    <property type="project" value="TreeGrafter"/>
</dbReference>
<dbReference type="InterPro" id="IPR013520">
    <property type="entry name" value="Ribonucl_H"/>
</dbReference>
<dbReference type="GO" id="GO:0006289">
    <property type="term" value="P:nucleotide-excision repair"/>
    <property type="evidence" value="ECO:0007669"/>
    <property type="project" value="InterPro"/>
</dbReference>
<evidence type="ECO:0000259" key="3">
    <source>
        <dbReference type="PROSITE" id="PS50164"/>
    </source>
</evidence>
<dbReference type="Pfam" id="PF00929">
    <property type="entry name" value="RNase_T"/>
    <property type="match status" value="1"/>
</dbReference>
<keyword evidence="5" id="KW-1185">Reference proteome</keyword>
<dbReference type="FunFam" id="3.30.420.10:FF:000045">
    <property type="entry name" value="3'-5' exonuclease DinG"/>
    <property type="match status" value="1"/>
</dbReference>
<dbReference type="Proteomes" id="UP000075606">
    <property type="component" value="Unassembled WGS sequence"/>
</dbReference>
<accession>A0A150X490</accession>
<dbReference type="EMBL" id="LRPC01000028">
    <property type="protein sequence ID" value="KYG73538.1"/>
    <property type="molecule type" value="Genomic_DNA"/>
</dbReference>
<dbReference type="InterPro" id="IPR035901">
    <property type="entry name" value="GIY-YIG_endonuc_sf"/>
</dbReference>
<dbReference type="GO" id="GO:0008408">
    <property type="term" value="F:3'-5' exonuclease activity"/>
    <property type="evidence" value="ECO:0007669"/>
    <property type="project" value="TreeGrafter"/>
</dbReference>
<dbReference type="Pfam" id="PF01541">
    <property type="entry name" value="GIY-YIG"/>
    <property type="match status" value="1"/>
</dbReference>
<sequence length="443" mass="50266">MYAIVDIETTGSSAAHGKITEIAILIHDGKRVVDEYQTLLNPESYIPSNITALTGISNEMVEDAPRFFEVAKEVHQMLEGNIFVAHNVNFDYSFIKKEFQDLGGNLNLPKLCTVRLTRKVFPGLKSYSLGRLGEHFGIENSARHRAMGDARATAELMDLILEKENGEIEFFLKKNSKEADLPPNLNRQVFEELPEVTGIYYFHDEHGKVLYVGKANNIKRRVRNHFSSTDVIFKQQLKDKIHDVSFEICGDELIAFLKESYEIKRLFPKFNKAQKFPTAKFGLYHYVDGSGVNRISVGKVQRGLKPIKAFPSFDKARSFLIQFAKQFGLNPEHCGLPASLLNYHGYSYDSSSEMGLNERFANALKDLDAVGDSFCLVGKGRDVNEVSLVLVEQGKYQGYGYAETSFAIENIDNIKDIIHLYPETPDIQSIIRQFREKRQLINL</sequence>
<dbReference type="InterPro" id="IPR006054">
    <property type="entry name" value="DnaQ"/>
</dbReference>
<dbReference type="OrthoDB" id="9803913at2"/>
<dbReference type="CDD" id="cd06127">
    <property type="entry name" value="DEDDh"/>
    <property type="match status" value="1"/>
</dbReference>
<evidence type="ECO:0000256" key="1">
    <source>
        <dbReference type="ARBA" id="ARBA00025483"/>
    </source>
</evidence>
<dbReference type="PANTHER" id="PTHR30231">
    <property type="entry name" value="DNA POLYMERASE III SUBUNIT EPSILON"/>
    <property type="match status" value="1"/>
</dbReference>
<dbReference type="RefSeq" id="WP_068221959.1">
    <property type="nucleotide sequence ID" value="NZ_LRPC01000028.1"/>
</dbReference>
<dbReference type="STRING" id="333140.AWW68_12665"/>
<evidence type="ECO:0000256" key="2">
    <source>
        <dbReference type="ARBA" id="ARBA00026073"/>
    </source>
</evidence>
<dbReference type="SUPFAM" id="SSF82771">
    <property type="entry name" value="GIY-YIG endonuclease"/>
    <property type="match status" value="1"/>
</dbReference>
<reference evidence="4 5" key="1">
    <citation type="submission" date="2016-01" db="EMBL/GenBank/DDBJ databases">
        <title>Genome sequencing of Roseivirga spongicola UST030701-084.</title>
        <authorList>
            <person name="Selvaratnam C."/>
            <person name="Thevarajoo S."/>
            <person name="Goh K.M."/>
            <person name="Ee R."/>
            <person name="Chan K.-G."/>
            <person name="Chong C.S."/>
        </authorList>
    </citation>
    <scope>NUCLEOTIDE SEQUENCE [LARGE SCALE GENOMIC DNA]</scope>
    <source>
        <strain evidence="4 5">UST030701-084</strain>
    </source>
</reference>
<dbReference type="Gene3D" id="3.30.420.10">
    <property type="entry name" value="Ribonuclease H-like superfamily/Ribonuclease H"/>
    <property type="match status" value="1"/>
</dbReference>
<dbReference type="InterPro" id="IPR012337">
    <property type="entry name" value="RNaseH-like_sf"/>
</dbReference>
<dbReference type="PANTHER" id="PTHR30231:SF41">
    <property type="entry name" value="DNA POLYMERASE III SUBUNIT EPSILON"/>
    <property type="match status" value="1"/>
</dbReference>
<comment type="caution">
    <text evidence="4">The sequence shown here is derived from an EMBL/GenBank/DDBJ whole genome shotgun (WGS) entry which is preliminary data.</text>
</comment>
<dbReference type="InterPro" id="IPR047296">
    <property type="entry name" value="GIY-YIG_UvrC_Cho"/>
</dbReference>
<dbReference type="SMART" id="SM00465">
    <property type="entry name" value="GIYc"/>
    <property type="match status" value="1"/>
</dbReference>
<dbReference type="GO" id="GO:0003887">
    <property type="term" value="F:DNA-directed DNA polymerase activity"/>
    <property type="evidence" value="ECO:0007669"/>
    <property type="project" value="InterPro"/>
</dbReference>